<evidence type="ECO:0000256" key="3">
    <source>
        <dbReference type="ARBA" id="ARBA00022833"/>
    </source>
</evidence>
<proteinExistence type="predicted"/>
<keyword evidence="2" id="KW-0863">Zinc-finger</keyword>
<gene>
    <name evidence="5" type="ORF">IPOD504_LOCUS2415</name>
</gene>
<evidence type="ECO:0000313" key="5">
    <source>
        <dbReference type="EMBL" id="CAH2040252.1"/>
    </source>
</evidence>
<keyword evidence="1" id="KW-0479">Metal-binding</keyword>
<feature type="domain" description="FLYWCH-type" evidence="4">
    <location>
        <begin position="2"/>
        <end position="56"/>
    </location>
</feature>
<name>A0ABN8HRS9_9NEOP</name>
<keyword evidence="6" id="KW-1185">Reference proteome</keyword>
<evidence type="ECO:0000256" key="2">
    <source>
        <dbReference type="ARBA" id="ARBA00022771"/>
    </source>
</evidence>
<evidence type="ECO:0000259" key="4">
    <source>
        <dbReference type="Pfam" id="PF04500"/>
    </source>
</evidence>
<dbReference type="Proteomes" id="UP000837857">
    <property type="component" value="Chromosome 12"/>
</dbReference>
<reference evidence="5" key="1">
    <citation type="submission" date="2022-03" db="EMBL/GenBank/DDBJ databases">
        <authorList>
            <person name="Martin H S."/>
        </authorList>
    </citation>
    <scope>NUCLEOTIDE SEQUENCE</scope>
</reference>
<organism evidence="5 6">
    <name type="scientific">Iphiclides podalirius</name>
    <name type="common">scarce swallowtail</name>
    <dbReference type="NCBI Taxonomy" id="110791"/>
    <lineage>
        <taxon>Eukaryota</taxon>
        <taxon>Metazoa</taxon>
        <taxon>Ecdysozoa</taxon>
        <taxon>Arthropoda</taxon>
        <taxon>Hexapoda</taxon>
        <taxon>Insecta</taxon>
        <taxon>Pterygota</taxon>
        <taxon>Neoptera</taxon>
        <taxon>Endopterygota</taxon>
        <taxon>Lepidoptera</taxon>
        <taxon>Glossata</taxon>
        <taxon>Ditrysia</taxon>
        <taxon>Papilionoidea</taxon>
        <taxon>Papilionidae</taxon>
        <taxon>Papilioninae</taxon>
        <taxon>Iphiclides</taxon>
    </lineage>
</organism>
<sequence length="74" mass="8622">MIPSQRGKNLLMLDNYTFSQMKLTHNFYCSKKDSGCKARVKLFNGSILKKFTEHNHPPPKYVVTPNGFYVKIRN</sequence>
<dbReference type="Pfam" id="PF04500">
    <property type="entry name" value="FLYWCH"/>
    <property type="match status" value="1"/>
</dbReference>
<feature type="non-terminal residue" evidence="5">
    <location>
        <position position="74"/>
    </location>
</feature>
<keyword evidence="3" id="KW-0862">Zinc</keyword>
<accession>A0ABN8HRS9</accession>
<evidence type="ECO:0000256" key="1">
    <source>
        <dbReference type="ARBA" id="ARBA00022723"/>
    </source>
</evidence>
<dbReference type="Gene3D" id="2.20.25.240">
    <property type="match status" value="1"/>
</dbReference>
<protein>
    <recommendedName>
        <fullName evidence="4">FLYWCH-type domain-containing protein</fullName>
    </recommendedName>
</protein>
<evidence type="ECO:0000313" key="6">
    <source>
        <dbReference type="Proteomes" id="UP000837857"/>
    </source>
</evidence>
<dbReference type="InterPro" id="IPR007588">
    <property type="entry name" value="Znf_FLYWCH"/>
</dbReference>
<dbReference type="EMBL" id="OW152824">
    <property type="protein sequence ID" value="CAH2040252.1"/>
    <property type="molecule type" value="Genomic_DNA"/>
</dbReference>